<keyword evidence="13" id="KW-0234">DNA repair</keyword>
<evidence type="ECO:0000259" key="18">
    <source>
        <dbReference type="PROSITE" id="PS50967"/>
    </source>
</evidence>
<keyword evidence="9" id="KW-0862">Zinc</keyword>
<evidence type="ECO:0000256" key="8">
    <source>
        <dbReference type="ARBA" id="ARBA00022806"/>
    </source>
</evidence>
<keyword evidence="12" id="KW-0233">DNA recombination</keyword>
<dbReference type="PANTHER" id="PTHR13710:SF105">
    <property type="entry name" value="ATP-DEPENDENT DNA HELICASE Q1"/>
    <property type="match status" value="1"/>
</dbReference>
<evidence type="ECO:0000313" key="21">
    <source>
        <dbReference type="EMBL" id="SFS59630.1"/>
    </source>
</evidence>
<evidence type="ECO:0000313" key="22">
    <source>
        <dbReference type="Proteomes" id="UP000198660"/>
    </source>
</evidence>
<dbReference type="NCBIfam" id="TIGR00614">
    <property type="entry name" value="recQ_fam"/>
    <property type="match status" value="1"/>
</dbReference>
<dbReference type="GO" id="GO:0003677">
    <property type="term" value="F:DNA binding"/>
    <property type="evidence" value="ECO:0007669"/>
    <property type="project" value="UniProtKB-KW"/>
</dbReference>
<dbReference type="InterPro" id="IPR002121">
    <property type="entry name" value="HRDC_dom"/>
</dbReference>
<dbReference type="GO" id="GO:0005524">
    <property type="term" value="F:ATP binding"/>
    <property type="evidence" value="ECO:0007669"/>
    <property type="project" value="UniProtKB-KW"/>
</dbReference>
<dbReference type="GO" id="GO:0006310">
    <property type="term" value="P:DNA recombination"/>
    <property type="evidence" value="ECO:0007669"/>
    <property type="project" value="UniProtKB-UniRule"/>
</dbReference>
<dbReference type="RefSeq" id="WP_176391932.1">
    <property type="nucleotide sequence ID" value="NZ_FPAA01000004.1"/>
</dbReference>
<dbReference type="InterPro" id="IPR001650">
    <property type="entry name" value="Helicase_C-like"/>
</dbReference>
<comment type="cofactor">
    <cofactor evidence="1">
        <name>Mg(2+)</name>
        <dbReference type="ChEBI" id="CHEBI:18420"/>
    </cofactor>
</comment>
<evidence type="ECO:0000256" key="12">
    <source>
        <dbReference type="ARBA" id="ARBA00023172"/>
    </source>
</evidence>
<keyword evidence="8 21" id="KW-0347">Helicase</keyword>
<dbReference type="InterPro" id="IPR006293">
    <property type="entry name" value="DNA_helicase_ATP-dep_RecQ_bac"/>
</dbReference>
<dbReference type="AlphaFoldDB" id="A0A1I6R4Z5"/>
<accession>A0A1I6R4Z5</accession>
<dbReference type="InterPro" id="IPR027417">
    <property type="entry name" value="P-loop_NTPase"/>
</dbReference>
<dbReference type="Pfam" id="PF00271">
    <property type="entry name" value="Helicase_C"/>
    <property type="match status" value="1"/>
</dbReference>
<dbReference type="EMBL" id="FPAA01000004">
    <property type="protein sequence ID" value="SFS59630.1"/>
    <property type="molecule type" value="Genomic_DNA"/>
</dbReference>
<dbReference type="GO" id="GO:0043138">
    <property type="term" value="F:3'-5' DNA helicase activity"/>
    <property type="evidence" value="ECO:0007669"/>
    <property type="project" value="UniProtKB-EC"/>
</dbReference>
<dbReference type="Gene3D" id="1.10.150.80">
    <property type="entry name" value="HRDC domain"/>
    <property type="match status" value="1"/>
</dbReference>
<dbReference type="Pfam" id="PF00570">
    <property type="entry name" value="HRDC"/>
    <property type="match status" value="1"/>
</dbReference>
<dbReference type="GO" id="GO:0043590">
    <property type="term" value="C:bacterial nucleoid"/>
    <property type="evidence" value="ECO:0007669"/>
    <property type="project" value="TreeGrafter"/>
</dbReference>
<dbReference type="PROSITE" id="PS51194">
    <property type="entry name" value="HELICASE_CTER"/>
    <property type="match status" value="1"/>
</dbReference>
<evidence type="ECO:0000256" key="4">
    <source>
        <dbReference type="ARBA" id="ARBA00022723"/>
    </source>
</evidence>
<keyword evidence="22" id="KW-1185">Reference proteome</keyword>
<evidence type="ECO:0000256" key="5">
    <source>
        <dbReference type="ARBA" id="ARBA00022741"/>
    </source>
</evidence>
<dbReference type="InterPro" id="IPR004589">
    <property type="entry name" value="DNA_helicase_ATP-dep_RecQ"/>
</dbReference>
<dbReference type="GO" id="GO:0046872">
    <property type="term" value="F:metal ion binding"/>
    <property type="evidence" value="ECO:0007669"/>
    <property type="project" value="UniProtKB-KW"/>
</dbReference>
<dbReference type="SUPFAM" id="SSF46785">
    <property type="entry name" value="Winged helix' DNA-binding domain"/>
    <property type="match status" value="1"/>
</dbReference>
<dbReference type="Pfam" id="PF00270">
    <property type="entry name" value="DEAD"/>
    <property type="match status" value="1"/>
</dbReference>
<keyword evidence="10" id="KW-0067">ATP-binding</keyword>
<dbReference type="EC" id="5.6.2.4" evidence="16"/>
<dbReference type="FunFam" id="3.40.50.300:FF:000296">
    <property type="entry name" value="ATP-dependent DNA helicase RecQ"/>
    <property type="match status" value="1"/>
</dbReference>
<dbReference type="SMART" id="SM00490">
    <property type="entry name" value="HELICc"/>
    <property type="match status" value="1"/>
</dbReference>
<dbReference type="GO" id="GO:0006281">
    <property type="term" value="P:DNA repair"/>
    <property type="evidence" value="ECO:0007669"/>
    <property type="project" value="UniProtKB-KW"/>
</dbReference>
<keyword evidence="5" id="KW-0547">Nucleotide-binding</keyword>
<dbReference type="SUPFAM" id="SSF52540">
    <property type="entry name" value="P-loop containing nucleoside triphosphate hydrolases"/>
    <property type="match status" value="1"/>
</dbReference>
<dbReference type="InterPro" id="IPR011545">
    <property type="entry name" value="DEAD/DEAH_box_helicase_dom"/>
</dbReference>
<dbReference type="GO" id="GO:0016787">
    <property type="term" value="F:hydrolase activity"/>
    <property type="evidence" value="ECO:0007669"/>
    <property type="project" value="UniProtKB-KW"/>
</dbReference>
<feature type="domain" description="Helicase ATP-binding" evidence="19">
    <location>
        <begin position="24"/>
        <end position="193"/>
    </location>
</feature>
<comment type="cofactor">
    <cofactor evidence="2">
        <name>Zn(2+)</name>
        <dbReference type="ChEBI" id="CHEBI:29105"/>
    </cofactor>
</comment>
<dbReference type="Pfam" id="PF09382">
    <property type="entry name" value="RQC"/>
    <property type="match status" value="1"/>
</dbReference>
<evidence type="ECO:0000256" key="17">
    <source>
        <dbReference type="SAM" id="MobiDB-lite"/>
    </source>
</evidence>
<keyword evidence="11" id="KW-0238">DNA-binding</keyword>
<keyword evidence="4" id="KW-0479">Metal-binding</keyword>
<dbReference type="SUPFAM" id="SSF47819">
    <property type="entry name" value="HRDC-like"/>
    <property type="match status" value="1"/>
</dbReference>
<evidence type="ECO:0000256" key="11">
    <source>
        <dbReference type="ARBA" id="ARBA00023125"/>
    </source>
</evidence>
<evidence type="ECO:0000256" key="13">
    <source>
        <dbReference type="ARBA" id="ARBA00023204"/>
    </source>
</evidence>
<dbReference type="InterPro" id="IPR032284">
    <property type="entry name" value="RecQ_Zn-bd"/>
</dbReference>
<dbReference type="GO" id="GO:0009378">
    <property type="term" value="F:four-way junction helicase activity"/>
    <property type="evidence" value="ECO:0007669"/>
    <property type="project" value="TreeGrafter"/>
</dbReference>
<dbReference type="GO" id="GO:0009432">
    <property type="term" value="P:SOS response"/>
    <property type="evidence" value="ECO:0007669"/>
    <property type="project" value="UniProtKB-UniRule"/>
</dbReference>
<feature type="domain" description="HRDC" evidence="18">
    <location>
        <begin position="513"/>
        <end position="593"/>
    </location>
</feature>
<evidence type="ECO:0000256" key="3">
    <source>
        <dbReference type="ARBA" id="ARBA00005446"/>
    </source>
</evidence>
<evidence type="ECO:0000256" key="2">
    <source>
        <dbReference type="ARBA" id="ARBA00001947"/>
    </source>
</evidence>
<sequence length="708" mass="79730">MKPLDLLQKVYGFTAFRPGQEAIVNSILSGHNTLAIMPTGGGKSVCYQIPALMMDGLSLVISPLISLMKDQVDHLNEIGISATYINSTLSSTEMNTRLNDAAQGVYRLLYVAPERLESDHFQQLLQRVPLSIVTIDEAHCISQWGHDFRPSYRSLAQWLSHLNPRPIITAFTATATQEVRNDIAQLLSFSPEHTFINGVKRENLSFSVFHGEKVRDFALHYLQEHPADPGIFYCATRKEVDALHHFLASRGFLVGKYHAGLTEQERQQAQEDFSFDRIQGMVATNAFGMGIDKSNVRFVIHCQMPRNLESYYQEAGRAGRDGEASACILLFSPSDVQTQKYLIEQSQMAPTLKQKEHHKLTEMIRYAHTQTCLQETFAHYFGDQPGEPCGNCSNCLDEGERTDVTVEAQKIFSCVKRMRERFGVSLTAKVLKGSASKRVKELRFDTLPTYGLLNNYTEKEIVHRIQVLAAEGYLRITDDEYPVLTLTSKAIDVLTGKQGVLLRMKKVSTPVATPVHEDLLERLRALRKELSTKEQIPPYMIFPDSTLTDLARTCPSNHQEMKSIRGVGEKKLKKYGETFLKAIQAYVTEKGITPVASSPPTKSSSSEQKEPSHLTTWRMWHEEGISYEEIATTRGLTPSTLDNHLLRAAQEGHPVDWNRLIPTDQEPLILRAIEETGGTQLRPIKDKLPEPISYTTIKAVLAKRAEQQ</sequence>
<dbReference type="PROSITE" id="PS51192">
    <property type="entry name" value="HELICASE_ATP_BIND_1"/>
    <property type="match status" value="1"/>
</dbReference>
<evidence type="ECO:0000256" key="14">
    <source>
        <dbReference type="ARBA" id="ARBA00023235"/>
    </source>
</evidence>
<keyword evidence="7" id="KW-0378">Hydrolase</keyword>
<keyword evidence="6" id="KW-0227">DNA damage</keyword>
<feature type="domain" description="Helicase C-terminal" evidence="20">
    <location>
        <begin position="213"/>
        <end position="364"/>
    </location>
</feature>
<dbReference type="InterPro" id="IPR029491">
    <property type="entry name" value="Helicase_HTH"/>
</dbReference>
<evidence type="ECO:0000259" key="19">
    <source>
        <dbReference type="PROSITE" id="PS51192"/>
    </source>
</evidence>
<dbReference type="SMART" id="SM00487">
    <property type="entry name" value="DEXDc"/>
    <property type="match status" value="1"/>
</dbReference>
<gene>
    <name evidence="21" type="ORF">SAMN05444972_104119</name>
</gene>
<dbReference type="GO" id="GO:0005737">
    <property type="term" value="C:cytoplasm"/>
    <property type="evidence" value="ECO:0007669"/>
    <property type="project" value="TreeGrafter"/>
</dbReference>
<evidence type="ECO:0000256" key="6">
    <source>
        <dbReference type="ARBA" id="ARBA00022763"/>
    </source>
</evidence>
<dbReference type="InterPro" id="IPR044876">
    <property type="entry name" value="HRDC_dom_sf"/>
</dbReference>
<dbReference type="Gene3D" id="3.40.50.300">
    <property type="entry name" value="P-loop containing nucleotide triphosphate hydrolases"/>
    <property type="match status" value="2"/>
</dbReference>
<dbReference type="InterPro" id="IPR010997">
    <property type="entry name" value="HRDC-like_sf"/>
</dbReference>
<protein>
    <recommendedName>
        <fullName evidence="16">DNA helicase RecQ</fullName>
        <ecNumber evidence="16">5.6.2.4</ecNumber>
    </recommendedName>
</protein>
<keyword evidence="14" id="KW-0413">Isomerase</keyword>
<dbReference type="Pfam" id="PF16124">
    <property type="entry name" value="RecQ_Zn_bind"/>
    <property type="match status" value="1"/>
</dbReference>
<comment type="similarity">
    <text evidence="3">Belongs to the helicase family. RecQ subfamily.</text>
</comment>
<evidence type="ECO:0000259" key="20">
    <source>
        <dbReference type="PROSITE" id="PS51194"/>
    </source>
</evidence>
<dbReference type="CDD" id="cd17920">
    <property type="entry name" value="DEXHc_RecQ"/>
    <property type="match status" value="1"/>
</dbReference>
<evidence type="ECO:0000256" key="10">
    <source>
        <dbReference type="ARBA" id="ARBA00022840"/>
    </source>
</evidence>
<evidence type="ECO:0000256" key="16">
    <source>
        <dbReference type="NCBIfam" id="TIGR01389"/>
    </source>
</evidence>
<dbReference type="NCBIfam" id="TIGR01389">
    <property type="entry name" value="recQ"/>
    <property type="match status" value="1"/>
</dbReference>
<comment type="catalytic activity">
    <reaction evidence="15">
        <text>Couples ATP hydrolysis with the unwinding of duplex DNA by translocating in the 3'-5' direction.</text>
        <dbReference type="EC" id="5.6.2.4"/>
    </reaction>
</comment>
<dbReference type="PANTHER" id="PTHR13710">
    <property type="entry name" value="DNA HELICASE RECQ FAMILY MEMBER"/>
    <property type="match status" value="1"/>
</dbReference>
<dbReference type="SMART" id="SM00956">
    <property type="entry name" value="RQC"/>
    <property type="match status" value="1"/>
</dbReference>
<feature type="region of interest" description="Disordered" evidence="17">
    <location>
        <begin position="593"/>
        <end position="614"/>
    </location>
</feature>
<dbReference type="PROSITE" id="PS50967">
    <property type="entry name" value="HRDC"/>
    <property type="match status" value="1"/>
</dbReference>
<dbReference type="InterPro" id="IPR014001">
    <property type="entry name" value="Helicase_ATP-bd"/>
</dbReference>
<reference evidence="22" key="1">
    <citation type="submission" date="2016-10" db="EMBL/GenBank/DDBJ databases">
        <authorList>
            <person name="Varghese N."/>
            <person name="Submissions S."/>
        </authorList>
    </citation>
    <scope>NUCLEOTIDE SEQUENCE [LARGE SCALE GENOMIC DNA]</scope>
    <source>
        <strain evidence="22">DSM 45789</strain>
    </source>
</reference>
<proteinExistence type="inferred from homology"/>
<dbReference type="InterPro" id="IPR036390">
    <property type="entry name" value="WH_DNA-bd_sf"/>
</dbReference>
<dbReference type="InterPro" id="IPR018982">
    <property type="entry name" value="RQC_domain"/>
</dbReference>
<evidence type="ECO:0000256" key="7">
    <source>
        <dbReference type="ARBA" id="ARBA00022801"/>
    </source>
</evidence>
<dbReference type="Gene3D" id="1.10.10.10">
    <property type="entry name" value="Winged helix-like DNA-binding domain superfamily/Winged helix DNA-binding domain"/>
    <property type="match status" value="1"/>
</dbReference>
<dbReference type="InterPro" id="IPR036388">
    <property type="entry name" value="WH-like_DNA-bd_sf"/>
</dbReference>
<dbReference type="Pfam" id="PF14493">
    <property type="entry name" value="HTH_40"/>
    <property type="match status" value="1"/>
</dbReference>
<dbReference type="GO" id="GO:0030894">
    <property type="term" value="C:replisome"/>
    <property type="evidence" value="ECO:0007669"/>
    <property type="project" value="TreeGrafter"/>
</dbReference>
<organism evidence="21 22">
    <name type="scientific">Marininema halotolerans</name>
    <dbReference type="NCBI Taxonomy" id="1155944"/>
    <lineage>
        <taxon>Bacteria</taxon>
        <taxon>Bacillati</taxon>
        <taxon>Bacillota</taxon>
        <taxon>Bacilli</taxon>
        <taxon>Bacillales</taxon>
        <taxon>Thermoactinomycetaceae</taxon>
        <taxon>Marininema</taxon>
    </lineage>
</organism>
<dbReference type="GO" id="GO:0006260">
    <property type="term" value="P:DNA replication"/>
    <property type="evidence" value="ECO:0007669"/>
    <property type="project" value="InterPro"/>
</dbReference>
<evidence type="ECO:0000256" key="1">
    <source>
        <dbReference type="ARBA" id="ARBA00001946"/>
    </source>
</evidence>
<evidence type="ECO:0000256" key="15">
    <source>
        <dbReference type="ARBA" id="ARBA00034617"/>
    </source>
</evidence>
<dbReference type="SMART" id="SM00341">
    <property type="entry name" value="HRDC"/>
    <property type="match status" value="1"/>
</dbReference>
<evidence type="ECO:0000256" key="9">
    <source>
        <dbReference type="ARBA" id="ARBA00022833"/>
    </source>
</evidence>
<name>A0A1I6R4Z5_9BACL</name>
<dbReference type="Proteomes" id="UP000198660">
    <property type="component" value="Unassembled WGS sequence"/>
</dbReference>